<dbReference type="InterPro" id="IPR013538">
    <property type="entry name" value="ASHA1/2-like_C"/>
</dbReference>
<dbReference type="Pfam" id="PF08327">
    <property type="entry name" value="AHSA1"/>
    <property type="match status" value="1"/>
</dbReference>
<evidence type="ECO:0000259" key="2">
    <source>
        <dbReference type="Pfam" id="PF08327"/>
    </source>
</evidence>
<dbReference type="Gene3D" id="3.30.530.20">
    <property type="match status" value="1"/>
</dbReference>
<keyword evidence="4" id="KW-1185">Reference proteome</keyword>
<comment type="caution">
    <text evidence="3">The sequence shown here is derived from an EMBL/GenBank/DDBJ whole genome shotgun (WGS) entry which is preliminary data.</text>
</comment>
<evidence type="ECO:0000313" key="3">
    <source>
        <dbReference type="EMBL" id="GGG76947.1"/>
    </source>
</evidence>
<protein>
    <submittedName>
        <fullName evidence="3">Activator of HSP90 ATPase</fullName>
    </submittedName>
</protein>
<feature type="domain" description="Activator of Hsp90 ATPase homologue 1/2-like C-terminal" evidence="2">
    <location>
        <begin position="21"/>
        <end position="142"/>
    </location>
</feature>
<organism evidence="3 4">
    <name type="scientific">Virgibacillus oceani</name>
    <dbReference type="NCBI Taxonomy" id="1479511"/>
    <lineage>
        <taxon>Bacteria</taxon>
        <taxon>Bacillati</taxon>
        <taxon>Bacillota</taxon>
        <taxon>Bacilli</taxon>
        <taxon>Bacillales</taxon>
        <taxon>Bacillaceae</taxon>
        <taxon>Virgibacillus</taxon>
    </lineage>
</organism>
<accession>A0A917HF75</accession>
<reference evidence="3" key="1">
    <citation type="journal article" date="2014" name="Int. J. Syst. Evol. Microbiol.">
        <title>Complete genome sequence of Corynebacterium casei LMG S-19264T (=DSM 44701T), isolated from a smear-ripened cheese.</title>
        <authorList>
            <consortium name="US DOE Joint Genome Institute (JGI-PGF)"/>
            <person name="Walter F."/>
            <person name="Albersmeier A."/>
            <person name="Kalinowski J."/>
            <person name="Ruckert C."/>
        </authorList>
    </citation>
    <scope>NUCLEOTIDE SEQUENCE</scope>
    <source>
        <strain evidence="3">CGMCC 1.12754</strain>
    </source>
</reference>
<dbReference type="CDD" id="cd08897">
    <property type="entry name" value="SRPBCC_CalC_Aha1-like_4"/>
    <property type="match status" value="1"/>
</dbReference>
<dbReference type="SUPFAM" id="SSF55961">
    <property type="entry name" value="Bet v1-like"/>
    <property type="match status" value="1"/>
</dbReference>
<evidence type="ECO:0000256" key="1">
    <source>
        <dbReference type="ARBA" id="ARBA00006817"/>
    </source>
</evidence>
<reference evidence="3" key="2">
    <citation type="submission" date="2020-09" db="EMBL/GenBank/DDBJ databases">
        <authorList>
            <person name="Sun Q."/>
            <person name="Zhou Y."/>
        </authorList>
    </citation>
    <scope>NUCLEOTIDE SEQUENCE</scope>
    <source>
        <strain evidence="3">CGMCC 1.12754</strain>
    </source>
</reference>
<dbReference type="Proteomes" id="UP000622860">
    <property type="component" value="Unassembled WGS sequence"/>
</dbReference>
<proteinExistence type="inferred from homology"/>
<evidence type="ECO:0000313" key="4">
    <source>
        <dbReference type="Proteomes" id="UP000622860"/>
    </source>
</evidence>
<dbReference type="InterPro" id="IPR023393">
    <property type="entry name" value="START-like_dom_sf"/>
</dbReference>
<dbReference type="EMBL" id="BMFR01000008">
    <property type="protein sequence ID" value="GGG76947.1"/>
    <property type="molecule type" value="Genomic_DNA"/>
</dbReference>
<dbReference type="AlphaFoldDB" id="A0A917HF75"/>
<comment type="similarity">
    <text evidence="1">Belongs to the AHA1 family.</text>
</comment>
<gene>
    <name evidence="3" type="ORF">GCM10011398_22490</name>
</gene>
<sequence>MLTSMETSKKETITVETIVHAPVEKVWKYWTEPKHITRWSNASDDWHAPKAENDLGAGGKFLTRMEAKDASFGFDFSGVYDEVRQHEFISYTMGDGRKVDITFNSQEGDTKVVETFEAETTNSIKMQQTGWQSILDNFKKYSEAAQGD</sequence>
<name>A0A917HF75_9BACI</name>